<evidence type="ECO:0000256" key="2">
    <source>
        <dbReference type="SAM" id="Phobius"/>
    </source>
</evidence>
<dbReference type="Gramene" id="GBG68983">
    <property type="protein sequence ID" value="GBG68983"/>
    <property type="gene ID" value="CBR_g3682"/>
</dbReference>
<dbReference type="Proteomes" id="UP000265515">
    <property type="component" value="Unassembled WGS sequence"/>
</dbReference>
<keyword evidence="2" id="KW-1133">Transmembrane helix</keyword>
<keyword evidence="2" id="KW-0472">Membrane</keyword>
<feature type="region of interest" description="Disordered" evidence="1">
    <location>
        <begin position="326"/>
        <end position="366"/>
    </location>
</feature>
<feature type="compositionally biased region" description="Polar residues" evidence="1">
    <location>
        <begin position="292"/>
        <end position="306"/>
    </location>
</feature>
<evidence type="ECO:0000313" key="3">
    <source>
        <dbReference type="EMBL" id="GBG68983.1"/>
    </source>
</evidence>
<keyword evidence="4" id="KW-1185">Reference proteome</keyword>
<reference evidence="3 4" key="1">
    <citation type="journal article" date="2018" name="Cell">
        <title>The Chara Genome: Secondary Complexity and Implications for Plant Terrestrialization.</title>
        <authorList>
            <person name="Nishiyama T."/>
            <person name="Sakayama H."/>
            <person name="Vries J.D."/>
            <person name="Buschmann H."/>
            <person name="Saint-Marcoux D."/>
            <person name="Ullrich K.K."/>
            <person name="Haas F.B."/>
            <person name="Vanderstraeten L."/>
            <person name="Becker D."/>
            <person name="Lang D."/>
            <person name="Vosolsobe S."/>
            <person name="Rombauts S."/>
            <person name="Wilhelmsson P.K.I."/>
            <person name="Janitza P."/>
            <person name="Kern R."/>
            <person name="Heyl A."/>
            <person name="Rumpler F."/>
            <person name="Villalobos L.I.A.C."/>
            <person name="Clay J.M."/>
            <person name="Skokan R."/>
            <person name="Toyoda A."/>
            <person name="Suzuki Y."/>
            <person name="Kagoshima H."/>
            <person name="Schijlen E."/>
            <person name="Tajeshwar N."/>
            <person name="Catarino B."/>
            <person name="Hetherington A.J."/>
            <person name="Saltykova A."/>
            <person name="Bonnot C."/>
            <person name="Breuninger H."/>
            <person name="Symeonidi A."/>
            <person name="Radhakrishnan G.V."/>
            <person name="Van Nieuwerburgh F."/>
            <person name="Deforce D."/>
            <person name="Chang C."/>
            <person name="Karol K.G."/>
            <person name="Hedrich R."/>
            <person name="Ulvskov P."/>
            <person name="Glockner G."/>
            <person name="Delwiche C.F."/>
            <person name="Petrasek J."/>
            <person name="Van de Peer Y."/>
            <person name="Friml J."/>
            <person name="Beilby M."/>
            <person name="Dolan L."/>
            <person name="Kohara Y."/>
            <person name="Sugano S."/>
            <person name="Fujiyama A."/>
            <person name="Delaux P.-M."/>
            <person name="Quint M."/>
            <person name="TheiBen G."/>
            <person name="Hagemann M."/>
            <person name="Harholt J."/>
            <person name="Dunand C."/>
            <person name="Zachgo S."/>
            <person name="Langdale J."/>
            <person name="Maumus F."/>
            <person name="Straeten D.V.D."/>
            <person name="Gould S.B."/>
            <person name="Rensing S.A."/>
        </authorList>
    </citation>
    <scope>NUCLEOTIDE SEQUENCE [LARGE SCALE GENOMIC DNA]</scope>
    <source>
        <strain evidence="3 4">S276</strain>
    </source>
</reference>
<feature type="region of interest" description="Disordered" evidence="1">
    <location>
        <begin position="287"/>
        <end position="306"/>
    </location>
</feature>
<dbReference type="AlphaFoldDB" id="A0A388KG81"/>
<organism evidence="3 4">
    <name type="scientific">Chara braunii</name>
    <name type="common">Braun's stonewort</name>
    <dbReference type="NCBI Taxonomy" id="69332"/>
    <lineage>
        <taxon>Eukaryota</taxon>
        <taxon>Viridiplantae</taxon>
        <taxon>Streptophyta</taxon>
        <taxon>Charophyceae</taxon>
        <taxon>Charales</taxon>
        <taxon>Characeae</taxon>
        <taxon>Chara</taxon>
    </lineage>
</organism>
<feature type="compositionally biased region" description="Basic and acidic residues" evidence="1">
    <location>
        <begin position="16"/>
        <end position="27"/>
    </location>
</feature>
<feature type="compositionally biased region" description="Basic residues" evidence="1">
    <location>
        <begin position="355"/>
        <end position="366"/>
    </location>
</feature>
<feature type="region of interest" description="Disordered" evidence="1">
    <location>
        <begin position="1"/>
        <end position="111"/>
    </location>
</feature>
<feature type="compositionally biased region" description="Low complexity" evidence="1">
    <location>
        <begin position="33"/>
        <end position="46"/>
    </location>
</feature>
<sequence length="366" mass="39762">MPKSGRDMQSGGVERMTLRELSRRSWAEDDLPASAAEAKAAGAFRAIQARQSVPVSPRHSGHLAASPSQGSSSSSSSPRHSLGGVATLTPASSPRTGSTTHSPSGMMGGAVASPRYQTSRFFRNSMSGKQTPTSPRGGTAQQMRSVWHGYGLHHQNSRAGVVVRVLWTLSTRRIGVAIAVLFALMSLVMVFNGQESFNLRRSSSGEVDAIQLLREQAGGQGQELPDDVFRNVSAKERKRQTLENYGIRFVKLTKNVAVTGREGGQRGDLAVDDNEIAMPLTYVGGGAKRQPAMNTAQTNRQDSENLHISNNNTVPPIMQLSSVHRKQARARPVLKGGHPCKDFRMQQPQLDKKRTGPRRAHERLQL</sequence>
<name>A0A388KG81_CHABU</name>
<proteinExistence type="predicted"/>
<dbReference type="EMBL" id="BFEA01000108">
    <property type="protein sequence ID" value="GBG68983.1"/>
    <property type="molecule type" value="Genomic_DNA"/>
</dbReference>
<feature type="compositionally biased region" description="Low complexity" evidence="1">
    <location>
        <begin position="62"/>
        <end position="83"/>
    </location>
</feature>
<gene>
    <name evidence="3" type="ORF">CBR_g3682</name>
</gene>
<evidence type="ECO:0000256" key="1">
    <source>
        <dbReference type="SAM" id="MobiDB-lite"/>
    </source>
</evidence>
<comment type="caution">
    <text evidence="3">The sequence shown here is derived from an EMBL/GenBank/DDBJ whole genome shotgun (WGS) entry which is preliminary data.</text>
</comment>
<protein>
    <submittedName>
        <fullName evidence="3">Uncharacterized protein</fullName>
    </submittedName>
</protein>
<accession>A0A388KG81</accession>
<keyword evidence="2" id="KW-0812">Transmembrane</keyword>
<feature type="compositionally biased region" description="Basic and acidic residues" evidence="1">
    <location>
        <begin position="339"/>
        <end position="354"/>
    </location>
</feature>
<feature type="transmembrane region" description="Helical" evidence="2">
    <location>
        <begin position="174"/>
        <end position="193"/>
    </location>
</feature>
<evidence type="ECO:0000313" key="4">
    <source>
        <dbReference type="Proteomes" id="UP000265515"/>
    </source>
</evidence>
<feature type="compositionally biased region" description="Polar residues" evidence="1">
    <location>
        <begin position="89"/>
        <end position="103"/>
    </location>
</feature>